<proteinExistence type="predicted"/>
<protein>
    <submittedName>
        <fullName evidence="3">Uncharacterized protein</fullName>
    </submittedName>
</protein>
<feature type="compositionally biased region" description="Basic residues" evidence="1">
    <location>
        <begin position="114"/>
        <end position="127"/>
    </location>
</feature>
<dbReference type="KEGG" id="aym:YM304_35370"/>
<dbReference type="Proteomes" id="UP000011863">
    <property type="component" value="Chromosome"/>
</dbReference>
<sequence length="165" mass="17890">MRPFWLHQGVEYLIGAVFVSSSIQSETPAVPAALGVAIMINAALTIGPAGAFRLYGRKLHRIIDIAIIAAVVVAAVQPTIALGDNARVLMVLLAVVLAFVWWNTDFATRDERKERRRSAKSQRKKPARPTSEEVGQKAGRIVGDGINMAKRVKKNLSADDDTSAD</sequence>
<feature type="transmembrane region" description="Helical" evidence="2">
    <location>
        <begin position="88"/>
        <end position="108"/>
    </location>
</feature>
<evidence type="ECO:0000256" key="2">
    <source>
        <dbReference type="SAM" id="Phobius"/>
    </source>
</evidence>
<feature type="region of interest" description="Disordered" evidence="1">
    <location>
        <begin position="111"/>
        <end position="146"/>
    </location>
</feature>
<dbReference type="EMBL" id="AP012057">
    <property type="protein sequence ID" value="BAN03851.1"/>
    <property type="molecule type" value="Genomic_DNA"/>
</dbReference>
<dbReference type="AlphaFoldDB" id="A0A6C7EBK3"/>
<organism evidence="3 4">
    <name type="scientific">Ilumatobacter coccineus (strain NBRC 103263 / KCTC 29153 / YM16-304)</name>
    <dbReference type="NCBI Taxonomy" id="1313172"/>
    <lineage>
        <taxon>Bacteria</taxon>
        <taxon>Bacillati</taxon>
        <taxon>Actinomycetota</taxon>
        <taxon>Acidimicrobiia</taxon>
        <taxon>Acidimicrobiales</taxon>
        <taxon>Ilumatobacteraceae</taxon>
        <taxon>Ilumatobacter</taxon>
    </lineage>
</organism>
<feature type="transmembrane region" description="Helical" evidence="2">
    <location>
        <begin position="32"/>
        <end position="55"/>
    </location>
</feature>
<evidence type="ECO:0000313" key="3">
    <source>
        <dbReference type="EMBL" id="BAN03851.1"/>
    </source>
</evidence>
<feature type="transmembrane region" description="Helical" evidence="2">
    <location>
        <begin position="62"/>
        <end position="82"/>
    </location>
</feature>
<evidence type="ECO:0000313" key="4">
    <source>
        <dbReference type="Proteomes" id="UP000011863"/>
    </source>
</evidence>
<keyword evidence="4" id="KW-1185">Reference proteome</keyword>
<gene>
    <name evidence="3" type="ORF">YM304_35370</name>
</gene>
<keyword evidence="2" id="KW-0472">Membrane</keyword>
<name>A0A6C7EBK3_ILUCY</name>
<accession>A0A6C7EBK3</accession>
<keyword evidence="2" id="KW-0812">Transmembrane</keyword>
<evidence type="ECO:0000256" key="1">
    <source>
        <dbReference type="SAM" id="MobiDB-lite"/>
    </source>
</evidence>
<keyword evidence="2" id="KW-1133">Transmembrane helix</keyword>
<reference evidence="3 4" key="1">
    <citation type="journal article" date="2013" name="Int. J. Syst. Evol. Microbiol.">
        <title>Ilumatobacter nonamiense sp. nov. and Ilumatobacter coccineum sp. nov., isolated from seashore sand.</title>
        <authorList>
            <person name="Matsumoto A."/>
            <person name="Kasai H."/>
            <person name="Matsuo Y."/>
            <person name="Shizuri Y."/>
            <person name="Ichikawa N."/>
            <person name="Fujita N."/>
            <person name="Omura S."/>
            <person name="Takahashi Y."/>
        </authorList>
    </citation>
    <scope>NUCLEOTIDE SEQUENCE [LARGE SCALE GENOMIC DNA]</scope>
    <source>
        <strain evidence="4">NBRC 103263 / KCTC 29153 / YM16-304</strain>
    </source>
</reference>